<proteinExistence type="predicted"/>
<sequence length="380" mass="39638">MPVTVLKGRDVQDLAGVGAFPDEPTRGAWRDRAIATGLDPERAEFFCEHGTGLVAVLHGSRPGPVWGLRTDIDALPIAESDDVAHFPAAEGFNSIDGVMHACGHDCHAAIGVGVLESLSDRDFPGTLKVIFQPAEEGVRGAQTMLNAGVADDISRMLAVHVRGDSPVGTVIGSVSGGMATQKLRVRFTGRASHASGAPEQGRNALLAAASSALSIMALPRYSTADTRLNIGTLHAGDNVNIVPANATMTCEARADDDDVLLDLVARVRGIIEGTAHAFGVEASIEVTGLACTMQPDAELVQTIVDAASGMDLVQAVVATAPMFGSDDAHLLIREVQRRGGLGAYINIGAGSPAPHHNPFFNPDESCIPIAVDLIEKVIRS</sequence>
<keyword evidence="1" id="KW-0464">Manganese</keyword>
<dbReference type="InterPro" id="IPR011650">
    <property type="entry name" value="Peptidase_M20_dimer"/>
</dbReference>
<dbReference type="Proteomes" id="UP000613840">
    <property type="component" value="Unassembled WGS sequence"/>
</dbReference>
<dbReference type="Pfam" id="PF07687">
    <property type="entry name" value="M20_dimer"/>
    <property type="match status" value="1"/>
</dbReference>
<comment type="cofactor">
    <cofactor evidence="1">
        <name>Mn(2+)</name>
        <dbReference type="ChEBI" id="CHEBI:29035"/>
    </cofactor>
    <text evidence="1">The Mn(2+) ion enhances activity.</text>
</comment>
<keyword evidence="4" id="KW-1185">Reference proteome</keyword>
<evidence type="ECO:0000313" key="4">
    <source>
        <dbReference type="Proteomes" id="UP000613840"/>
    </source>
</evidence>
<feature type="binding site" evidence="1">
    <location>
        <position position="104"/>
    </location>
    <ligand>
        <name>Mn(2+)</name>
        <dbReference type="ChEBI" id="CHEBI:29035"/>
        <label>2</label>
    </ligand>
</feature>
<dbReference type="InterPro" id="IPR052030">
    <property type="entry name" value="Peptidase_M20/M20A_hydrolases"/>
</dbReference>
<feature type="binding site" evidence="1">
    <location>
        <position position="136"/>
    </location>
    <ligand>
        <name>Mn(2+)</name>
        <dbReference type="ChEBI" id="CHEBI:29035"/>
        <label>2</label>
    </ligand>
</feature>
<dbReference type="EMBL" id="BMMZ01000009">
    <property type="protein sequence ID" value="GGL73791.1"/>
    <property type="molecule type" value="Genomic_DNA"/>
</dbReference>
<dbReference type="PANTHER" id="PTHR30575">
    <property type="entry name" value="PEPTIDASE M20"/>
    <property type="match status" value="1"/>
</dbReference>
<dbReference type="AlphaFoldDB" id="A0A917SEZ6"/>
<accession>A0A917SEZ6</accession>
<feature type="binding site" evidence="1">
    <location>
        <position position="102"/>
    </location>
    <ligand>
        <name>Mn(2+)</name>
        <dbReference type="ChEBI" id="CHEBI:29035"/>
        <label>2</label>
    </ligand>
</feature>
<name>A0A917SEZ6_9ACTN</name>
<reference evidence="3" key="1">
    <citation type="journal article" date="2014" name="Int. J. Syst. Evol. Microbiol.">
        <title>Complete genome sequence of Corynebacterium casei LMG S-19264T (=DSM 44701T), isolated from a smear-ripened cheese.</title>
        <authorList>
            <consortium name="US DOE Joint Genome Institute (JGI-PGF)"/>
            <person name="Walter F."/>
            <person name="Albersmeier A."/>
            <person name="Kalinowski J."/>
            <person name="Ruckert C."/>
        </authorList>
    </citation>
    <scope>NUCLEOTIDE SEQUENCE</scope>
    <source>
        <strain evidence="3">CGMCC 4.7306</strain>
    </source>
</reference>
<gene>
    <name evidence="3" type="ORF">GCM10011575_35150</name>
</gene>
<keyword evidence="1" id="KW-0479">Metal-binding</keyword>
<organism evidence="3 4">
    <name type="scientific">Microlunatus endophyticus</name>
    <dbReference type="NCBI Taxonomy" id="1716077"/>
    <lineage>
        <taxon>Bacteria</taxon>
        <taxon>Bacillati</taxon>
        <taxon>Actinomycetota</taxon>
        <taxon>Actinomycetes</taxon>
        <taxon>Propionibacteriales</taxon>
        <taxon>Propionibacteriaceae</taxon>
        <taxon>Microlunatus</taxon>
    </lineage>
</organism>
<dbReference type="PANTHER" id="PTHR30575:SF3">
    <property type="entry name" value="PEPTIDASE M20 DIMERISATION DOMAIN-CONTAINING PROTEIN"/>
    <property type="match status" value="1"/>
</dbReference>
<dbReference type="GO" id="GO:0016805">
    <property type="term" value="F:dipeptidase activity"/>
    <property type="evidence" value="ECO:0007669"/>
    <property type="project" value="TreeGrafter"/>
</dbReference>
<dbReference type="GO" id="GO:0046657">
    <property type="term" value="P:folic acid catabolic process"/>
    <property type="evidence" value="ECO:0007669"/>
    <property type="project" value="TreeGrafter"/>
</dbReference>
<dbReference type="GO" id="GO:0071713">
    <property type="term" value="F:para-aminobenzoyl-glutamate hydrolase activity"/>
    <property type="evidence" value="ECO:0007669"/>
    <property type="project" value="TreeGrafter"/>
</dbReference>
<dbReference type="InterPro" id="IPR036264">
    <property type="entry name" value="Bact_exopeptidase_dim_dom"/>
</dbReference>
<dbReference type="GO" id="GO:0005737">
    <property type="term" value="C:cytoplasm"/>
    <property type="evidence" value="ECO:0007669"/>
    <property type="project" value="TreeGrafter"/>
</dbReference>
<reference evidence="3" key="2">
    <citation type="submission" date="2020-09" db="EMBL/GenBank/DDBJ databases">
        <authorList>
            <person name="Sun Q."/>
            <person name="Zhou Y."/>
        </authorList>
    </citation>
    <scope>NUCLEOTIDE SEQUENCE</scope>
    <source>
        <strain evidence="3">CGMCC 4.7306</strain>
    </source>
</reference>
<dbReference type="PIRSF" id="PIRSF005962">
    <property type="entry name" value="Pept_M20D_amidohydro"/>
    <property type="match status" value="1"/>
</dbReference>
<evidence type="ECO:0000256" key="1">
    <source>
        <dbReference type="PIRSR" id="PIRSR005962-1"/>
    </source>
</evidence>
<comment type="caution">
    <text evidence="3">The sequence shown here is derived from an EMBL/GenBank/DDBJ whole genome shotgun (WGS) entry which is preliminary data.</text>
</comment>
<feature type="domain" description="Peptidase M20 dimerisation" evidence="2">
    <location>
        <begin position="183"/>
        <end position="273"/>
    </location>
</feature>
<dbReference type="SUPFAM" id="SSF55031">
    <property type="entry name" value="Bacterial exopeptidase dimerisation domain"/>
    <property type="match status" value="1"/>
</dbReference>
<evidence type="ECO:0000313" key="3">
    <source>
        <dbReference type="EMBL" id="GGL73791.1"/>
    </source>
</evidence>
<evidence type="ECO:0000259" key="2">
    <source>
        <dbReference type="Pfam" id="PF07687"/>
    </source>
</evidence>
<feature type="binding site" evidence="1">
    <location>
        <position position="356"/>
    </location>
    <ligand>
        <name>Mn(2+)</name>
        <dbReference type="ChEBI" id="CHEBI:29035"/>
        <label>2</label>
    </ligand>
</feature>
<dbReference type="InterPro" id="IPR002933">
    <property type="entry name" value="Peptidase_M20"/>
</dbReference>
<dbReference type="Pfam" id="PF01546">
    <property type="entry name" value="Peptidase_M20"/>
    <property type="match status" value="1"/>
</dbReference>
<dbReference type="NCBIfam" id="TIGR01891">
    <property type="entry name" value="amidohydrolases"/>
    <property type="match status" value="1"/>
</dbReference>
<dbReference type="GO" id="GO:0046872">
    <property type="term" value="F:metal ion binding"/>
    <property type="evidence" value="ECO:0007669"/>
    <property type="project" value="UniProtKB-KW"/>
</dbReference>
<dbReference type="SUPFAM" id="SSF53187">
    <property type="entry name" value="Zn-dependent exopeptidases"/>
    <property type="match status" value="1"/>
</dbReference>
<dbReference type="InterPro" id="IPR017439">
    <property type="entry name" value="Amidohydrolase"/>
</dbReference>
<dbReference type="Gene3D" id="3.40.630.10">
    <property type="entry name" value="Zn peptidases"/>
    <property type="match status" value="2"/>
</dbReference>
<protein>
    <recommendedName>
        <fullName evidence="2">Peptidase M20 dimerisation domain-containing protein</fullName>
    </recommendedName>
</protein>
<feature type="binding site" evidence="1">
    <location>
        <position position="160"/>
    </location>
    <ligand>
        <name>Mn(2+)</name>
        <dbReference type="ChEBI" id="CHEBI:29035"/>
        <label>2</label>
    </ligand>
</feature>